<dbReference type="SUPFAM" id="SSF53448">
    <property type="entry name" value="Nucleotide-diphospho-sugar transferases"/>
    <property type="match status" value="1"/>
</dbReference>
<dbReference type="AlphaFoldDB" id="A0A2P7RDD8"/>
<dbReference type="CDD" id="cd00761">
    <property type="entry name" value="Glyco_tranf_GTA_type"/>
    <property type="match status" value="1"/>
</dbReference>
<protein>
    <submittedName>
        <fullName evidence="2">Glycosyl transferase family 2</fullName>
    </submittedName>
</protein>
<keyword evidence="2" id="KW-0808">Transferase</keyword>
<dbReference type="PANTHER" id="PTHR22916:SF3">
    <property type="entry name" value="UDP-GLCNAC:BETAGAL BETA-1,3-N-ACETYLGLUCOSAMINYLTRANSFERASE-LIKE PROTEIN 1"/>
    <property type="match status" value="1"/>
</dbReference>
<organism evidence="2 3">
    <name type="scientific">Zobellella endophytica</name>
    <dbReference type="NCBI Taxonomy" id="2116700"/>
    <lineage>
        <taxon>Bacteria</taxon>
        <taxon>Pseudomonadati</taxon>
        <taxon>Pseudomonadota</taxon>
        <taxon>Gammaproteobacteria</taxon>
        <taxon>Aeromonadales</taxon>
        <taxon>Aeromonadaceae</taxon>
        <taxon>Zobellella</taxon>
    </lineage>
</organism>
<dbReference type="EMBL" id="PXYG01000001">
    <property type="protein sequence ID" value="PSJ48227.1"/>
    <property type="molecule type" value="Genomic_DNA"/>
</dbReference>
<reference evidence="2 3" key="1">
    <citation type="submission" date="2018-03" db="EMBL/GenBank/DDBJ databases">
        <title>The draft genome of Zobellella sp. 59N8.</title>
        <authorList>
            <person name="Liu L."/>
            <person name="Li L."/>
            <person name="Zhang X."/>
            <person name="Liang L."/>
            <person name="Wang T."/>
        </authorList>
    </citation>
    <scope>NUCLEOTIDE SEQUENCE [LARGE SCALE GENOMIC DNA]</scope>
    <source>
        <strain evidence="2 3">59N8</strain>
    </source>
</reference>
<dbReference type="Pfam" id="PF00535">
    <property type="entry name" value="Glycos_transf_2"/>
    <property type="match status" value="1"/>
</dbReference>
<dbReference type="GO" id="GO:0016758">
    <property type="term" value="F:hexosyltransferase activity"/>
    <property type="evidence" value="ECO:0007669"/>
    <property type="project" value="UniProtKB-ARBA"/>
</dbReference>
<comment type="caution">
    <text evidence="2">The sequence shown here is derived from an EMBL/GenBank/DDBJ whole genome shotgun (WGS) entry which is preliminary data.</text>
</comment>
<gene>
    <name evidence="2" type="ORF">C7H85_04300</name>
</gene>
<sequence length="503" mass="56643">MSPAQHYLRFGEPWGRKAGPEFDAGWYRNQYTDVAASGMSPLLHFIRHGEKEGRQPGPVQAMEWDAKLWRKEAPESTCLKALHSLLTTGSWREATFAAFALGRWYASSQQWTKAAQALACRHLHSQRLPAHNGAALLEADALIRTNALAQAWQRLEQLQSQAPTYYDCSLAQANLISAQARQLTNPPDALQQLWNAQRLRRINHPWQHKRLMTVSLINEQHPLSLDNLAPPIIEPSRPTLTAPLVSVIMPLYNAAATLATALRSLVSQTLEQEQPGALEVLVVDDASTDGSLDIARQFAERHACIKVITQPHNQGAYTARNRALDEARGRFITVHDSDDWSHPQKLALQMQALQGNHEWMASFSHWVRCSTDMLFHRWRMEEGWIFRNASSLMFRRQVFEELGYWDKVRADADTEYYHRILAAYGDKAIGDALPGVPLSFGRNLSTSLTQTSATHISTQFVGARKDYQDAASQWHAAANSITDLYMPANPDARLFTAPDELLP</sequence>
<dbReference type="InterPro" id="IPR029044">
    <property type="entry name" value="Nucleotide-diphossugar_trans"/>
</dbReference>
<evidence type="ECO:0000313" key="2">
    <source>
        <dbReference type="EMBL" id="PSJ48227.1"/>
    </source>
</evidence>
<feature type="domain" description="Glycosyltransferase 2-like" evidence="1">
    <location>
        <begin position="246"/>
        <end position="365"/>
    </location>
</feature>
<dbReference type="OrthoDB" id="433681at2"/>
<dbReference type="InterPro" id="IPR001173">
    <property type="entry name" value="Glyco_trans_2-like"/>
</dbReference>
<proteinExistence type="predicted"/>
<evidence type="ECO:0000259" key="1">
    <source>
        <dbReference type="Pfam" id="PF00535"/>
    </source>
</evidence>
<dbReference type="PANTHER" id="PTHR22916">
    <property type="entry name" value="GLYCOSYLTRANSFERASE"/>
    <property type="match status" value="1"/>
</dbReference>
<dbReference type="Gene3D" id="3.90.550.10">
    <property type="entry name" value="Spore Coat Polysaccharide Biosynthesis Protein SpsA, Chain A"/>
    <property type="match status" value="1"/>
</dbReference>
<evidence type="ECO:0000313" key="3">
    <source>
        <dbReference type="Proteomes" id="UP000240243"/>
    </source>
</evidence>
<accession>A0A2P7RDD8</accession>
<keyword evidence="3" id="KW-1185">Reference proteome</keyword>
<name>A0A2P7RDD8_9GAMM</name>
<dbReference type="Proteomes" id="UP000240243">
    <property type="component" value="Unassembled WGS sequence"/>
</dbReference>